<protein>
    <submittedName>
        <fullName evidence="1">Uncharacterized protein</fullName>
    </submittedName>
</protein>
<dbReference type="EMBL" id="AP013058">
    <property type="protein sequence ID" value="BAN22218.1"/>
    <property type="molecule type" value="Genomic_DNA"/>
</dbReference>
<evidence type="ECO:0000313" key="2">
    <source>
        <dbReference type="Proteomes" id="UP000013966"/>
    </source>
</evidence>
<organism evidence="1 2">
    <name type="scientific">Caballeronia insecticola</name>
    <dbReference type="NCBI Taxonomy" id="758793"/>
    <lineage>
        <taxon>Bacteria</taxon>
        <taxon>Pseudomonadati</taxon>
        <taxon>Pseudomonadota</taxon>
        <taxon>Betaproteobacteria</taxon>
        <taxon>Burkholderiales</taxon>
        <taxon>Burkholderiaceae</taxon>
        <taxon>Caballeronia</taxon>
    </lineage>
</organism>
<sequence length="44" mass="5002">MKYRGHGPALEKRAQHAMYYSTSTATYVVNARSTNNAPRQDRSD</sequence>
<evidence type="ECO:0000313" key="1">
    <source>
        <dbReference type="EMBL" id="BAN22218.1"/>
    </source>
</evidence>
<proteinExistence type="predicted"/>
<dbReference type="HOGENOM" id="CLU_3213441_0_0_4"/>
<name>R4WF72_9BURK</name>
<dbReference type="KEGG" id="buo:BRPE64_ACDS04640"/>
<dbReference type="Proteomes" id="UP000013966">
    <property type="component" value="Chromosome 1"/>
</dbReference>
<reference evidence="1 2" key="1">
    <citation type="journal article" date="2013" name="Genome Announc.">
        <title>Complete Genome Sequence of Burkholderia sp. Strain RPE64, Bacterial Symbiont of the Bean Bug Riptortus pedestris.</title>
        <authorList>
            <person name="Shibata T.F."/>
            <person name="Maeda T."/>
            <person name="Nikoh N."/>
            <person name="Yamaguchi K."/>
            <person name="Oshima K."/>
            <person name="Hattori M."/>
            <person name="Nishiyama T."/>
            <person name="Hasebe M."/>
            <person name="Fukatsu T."/>
            <person name="Kikuchi Y."/>
            <person name="Shigenobu S."/>
        </authorList>
    </citation>
    <scope>NUCLEOTIDE SEQUENCE [LARGE SCALE GENOMIC DNA]</scope>
</reference>
<accession>R4WF72</accession>
<keyword evidence="2" id="KW-1185">Reference proteome</keyword>
<dbReference type="PATRIC" id="fig|758793.3.peg.463"/>
<gene>
    <name evidence="1" type="ORF">BRPE64_ACDS04640</name>
</gene>
<reference evidence="1 2" key="2">
    <citation type="journal article" date="2018" name="Int. J. Syst. Evol. Microbiol.">
        <title>Burkholderia insecticola sp. nov., a gut symbiotic bacterium of the bean bug Riptortus pedestris.</title>
        <authorList>
            <person name="Takeshita K."/>
            <person name="Tamaki H."/>
            <person name="Ohbayashi T."/>
            <person name="Meng X.-Y."/>
            <person name="Sone T."/>
            <person name="Mitani Y."/>
            <person name="Peeters C."/>
            <person name="Kikuchi Y."/>
            <person name="Vandamme P."/>
        </authorList>
    </citation>
    <scope>NUCLEOTIDE SEQUENCE [LARGE SCALE GENOMIC DNA]</scope>
    <source>
        <strain evidence="1">RPE64</strain>
    </source>
</reference>
<dbReference type="AlphaFoldDB" id="R4WF72"/>